<evidence type="ECO:0000256" key="10">
    <source>
        <dbReference type="ARBA" id="ARBA00022573"/>
    </source>
</evidence>
<keyword evidence="10" id="KW-0169">Cobalamin biosynthesis</keyword>
<dbReference type="SUPFAM" id="SSF52540">
    <property type="entry name" value="P-loop containing nucleoside triphosphate hydrolases"/>
    <property type="match status" value="1"/>
</dbReference>
<evidence type="ECO:0000256" key="16">
    <source>
        <dbReference type="ARBA" id="ARBA00029570"/>
    </source>
</evidence>
<keyword evidence="11" id="KW-0808">Transferase</keyword>
<evidence type="ECO:0000256" key="1">
    <source>
        <dbReference type="ARBA" id="ARBA00000312"/>
    </source>
</evidence>
<evidence type="ECO:0000256" key="15">
    <source>
        <dbReference type="ARBA" id="ARBA00023134"/>
    </source>
</evidence>
<dbReference type="PIRSF" id="PIRSF006135">
    <property type="entry name" value="CobU"/>
    <property type="match status" value="1"/>
</dbReference>
<dbReference type="PANTHER" id="PTHR34848:SF1">
    <property type="entry name" value="BIFUNCTIONAL ADENOSYLCOBALAMIN BIOSYNTHESIS PROTEIN COBU"/>
    <property type="match status" value="1"/>
</dbReference>
<evidence type="ECO:0000313" key="18">
    <source>
        <dbReference type="EMBL" id="GHG02989.1"/>
    </source>
</evidence>
<dbReference type="Pfam" id="PF02283">
    <property type="entry name" value="CobU"/>
    <property type="match status" value="1"/>
</dbReference>
<evidence type="ECO:0000256" key="11">
    <source>
        <dbReference type="ARBA" id="ARBA00022679"/>
    </source>
</evidence>
<dbReference type="InterPro" id="IPR027417">
    <property type="entry name" value="P-loop_NTPase"/>
</dbReference>
<dbReference type="EMBL" id="BNAL01000015">
    <property type="protein sequence ID" value="GHG02989.1"/>
    <property type="molecule type" value="Genomic_DNA"/>
</dbReference>
<dbReference type="InterPro" id="IPR003203">
    <property type="entry name" value="CobU/CobP"/>
</dbReference>
<proteinExistence type="inferred from homology"/>
<keyword evidence="12" id="KW-0547">Nucleotide-binding</keyword>
<organism evidence="18 19">
    <name type="scientific">Deinococcus piscis</name>
    <dbReference type="NCBI Taxonomy" id="394230"/>
    <lineage>
        <taxon>Bacteria</taxon>
        <taxon>Thermotogati</taxon>
        <taxon>Deinococcota</taxon>
        <taxon>Deinococci</taxon>
        <taxon>Deinococcales</taxon>
        <taxon>Deinococcaceae</taxon>
        <taxon>Deinococcus</taxon>
    </lineage>
</organism>
<evidence type="ECO:0000313" key="19">
    <source>
        <dbReference type="Proteomes" id="UP000632154"/>
    </source>
</evidence>
<comment type="catalytic activity">
    <reaction evidence="2">
        <text>adenosylcob(III)inamide phosphate + GTP + H(+) = adenosylcob(III)inamide-GDP + diphosphate</text>
        <dbReference type="Rhea" id="RHEA:22712"/>
        <dbReference type="ChEBI" id="CHEBI:15378"/>
        <dbReference type="ChEBI" id="CHEBI:33019"/>
        <dbReference type="ChEBI" id="CHEBI:37565"/>
        <dbReference type="ChEBI" id="CHEBI:58502"/>
        <dbReference type="ChEBI" id="CHEBI:60487"/>
        <dbReference type="EC" id="2.7.7.62"/>
    </reaction>
</comment>
<name>A0ABQ3K5E9_9DEIO</name>
<dbReference type="NCBIfam" id="NF004469">
    <property type="entry name" value="PRK05800.1"/>
    <property type="match status" value="1"/>
</dbReference>
<evidence type="ECO:0000256" key="4">
    <source>
        <dbReference type="ARBA" id="ARBA00003889"/>
    </source>
</evidence>
<dbReference type="PANTHER" id="PTHR34848">
    <property type="match status" value="1"/>
</dbReference>
<dbReference type="EC" id="2.7.1.156" evidence="8"/>
<dbReference type="CDD" id="cd00544">
    <property type="entry name" value="CobU"/>
    <property type="match status" value="1"/>
</dbReference>
<reference evidence="19" key="1">
    <citation type="journal article" date="2019" name="Int. J. Syst. Evol. Microbiol.">
        <title>The Global Catalogue of Microorganisms (GCM) 10K type strain sequencing project: providing services to taxonomists for standard genome sequencing and annotation.</title>
        <authorList>
            <consortium name="The Broad Institute Genomics Platform"/>
            <consortium name="The Broad Institute Genome Sequencing Center for Infectious Disease"/>
            <person name="Wu L."/>
            <person name="Ma J."/>
        </authorList>
    </citation>
    <scope>NUCLEOTIDE SEQUENCE [LARGE SCALE GENOMIC DNA]</scope>
    <source>
        <strain evidence="19">CGMCC 1.18439</strain>
    </source>
</reference>
<keyword evidence="14" id="KW-0067">ATP-binding</keyword>
<dbReference type="Proteomes" id="UP000632154">
    <property type="component" value="Unassembled WGS sequence"/>
</dbReference>
<comment type="pathway">
    <text evidence="5">Cofactor biosynthesis; adenosylcobalamin biosynthesis; adenosylcobalamin from cob(II)yrinate a,c-diamide: step 6/7.</text>
</comment>
<comment type="function">
    <text evidence="4">Catalyzes ATP-dependent phosphorylation of adenosylcobinamide and addition of GMP to adenosylcobinamide phosphate.</text>
</comment>
<dbReference type="EC" id="2.7.7.62" evidence="9"/>
<comment type="catalytic activity">
    <reaction evidence="3">
        <text>adenosylcob(III)inamide + GTP = adenosylcob(III)inamide phosphate + GDP + H(+)</text>
        <dbReference type="Rhea" id="RHEA:15765"/>
        <dbReference type="ChEBI" id="CHEBI:2480"/>
        <dbReference type="ChEBI" id="CHEBI:15378"/>
        <dbReference type="ChEBI" id="CHEBI:37565"/>
        <dbReference type="ChEBI" id="CHEBI:58189"/>
        <dbReference type="ChEBI" id="CHEBI:58502"/>
        <dbReference type="EC" id="2.7.1.156"/>
    </reaction>
</comment>
<accession>A0ABQ3K5E9</accession>
<evidence type="ECO:0000256" key="9">
    <source>
        <dbReference type="ARBA" id="ARBA00012523"/>
    </source>
</evidence>
<evidence type="ECO:0000256" key="7">
    <source>
        <dbReference type="ARBA" id="ARBA00007490"/>
    </source>
</evidence>
<keyword evidence="15" id="KW-0342">GTP-binding</keyword>
<evidence type="ECO:0000256" key="3">
    <source>
        <dbReference type="ARBA" id="ARBA00001522"/>
    </source>
</evidence>
<comment type="catalytic activity">
    <reaction evidence="1">
        <text>adenosylcob(III)inamide + ATP = adenosylcob(III)inamide phosphate + ADP + H(+)</text>
        <dbReference type="Rhea" id="RHEA:15769"/>
        <dbReference type="ChEBI" id="CHEBI:2480"/>
        <dbReference type="ChEBI" id="CHEBI:15378"/>
        <dbReference type="ChEBI" id="CHEBI:30616"/>
        <dbReference type="ChEBI" id="CHEBI:58502"/>
        <dbReference type="ChEBI" id="CHEBI:456216"/>
        <dbReference type="EC" id="2.7.1.156"/>
    </reaction>
</comment>
<evidence type="ECO:0000256" key="17">
    <source>
        <dbReference type="ARBA" id="ARBA00030571"/>
    </source>
</evidence>
<keyword evidence="13 18" id="KW-0418">Kinase</keyword>
<gene>
    <name evidence="18" type="ORF">GCM10017783_14180</name>
</gene>
<evidence type="ECO:0000256" key="8">
    <source>
        <dbReference type="ARBA" id="ARBA00012016"/>
    </source>
</evidence>
<protein>
    <recommendedName>
        <fullName evidence="16">Adenosylcobinamide kinase</fullName>
        <ecNumber evidence="8">2.7.1.156</ecNumber>
        <ecNumber evidence="9">2.7.7.62</ecNumber>
    </recommendedName>
    <alternativeName>
        <fullName evidence="17">Adenosylcobinamide-phosphate guanylyltransferase</fullName>
    </alternativeName>
</protein>
<comment type="caution">
    <text evidence="18">The sequence shown here is derived from an EMBL/GenBank/DDBJ whole genome shotgun (WGS) entry which is preliminary data.</text>
</comment>
<comment type="similarity">
    <text evidence="7">Belongs to the CobU/CobP family.</text>
</comment>
<evidence type="ECO:0000256" key="14">
    <source>
        <dbReference type="ARBA" id="ARBA00022840"/>
    </source>
</evidence>
<dbReference type="GO" id="GO:0016301">
    <property type="term" value="F:kinase activity"/>
    <property type="evidence" value="ECO:0007669"/>
    <property type="project" value="UniProtKB-KW"/>
</dbReference>
<dbReference type="Gene3D" id="3.40.50.300">
    <property type="entry name" value="P-loop containing nucleotide triphosphate hydrolases"/>
    <property type="match status" value="1"/>
</dbReference>
<evidence type="ECO:0000256" key="6">
    <source>
        <dbReference type="ARBA" id="ARBA00005159"/>
    </source>
</evidence>
<evidence type="ECO:0000256" key="13">
    <source>
        <dbReference type="ARBA" id="ARBA00022777"/>
    </source>
</evidence>
<dbReference type="RefSeq" id="WP_189642980.1">
    <property type="nucleotide sequence ID" value="NZ_BNAL01000015.1"/>
</dbReference>
<comment type="pathway">
    <text evidence="6">Cofactor biosynthesis; adenosylcobalamin biosynthesis; adenosylcobalamin from cob(II)yrinate a,c-diamide: step 5/7.</text>
</comment>
<evidence type="ECO:0000256" key="2">
    <source>
        <dbReference type="ARBA" id="ARBA00000711"/>
    </source>
</evidence>
<keyword evidence="19" id="KW-1185">Reference proteome</keyword>
<sequence>MALIFVTGGARSGKSRYAEKLAAETGQAVTYLATAQAFDDEMRGRISRHRADRPADWHTLEEPLNVVQAVQDAQTPTLLLDCLSVWVGNLMHFEYADDQILAQADALAQAAQSRPGTIIFVTNEVGFGIVPDNALARRYRDVLGWVNQRAAAASDEAYLVASGLPLTLKGPGSTPTQQGKPVWKEES</sequence>
<evidence type="ECO:0000256" key="5">
    <source>
        <dbReference type="ARBA" id="ARBA00004692"/>
    </source>
</evidence>
<evidence type="ECO:0000256" key="12">
    <source>
        <dbReference type="ARBA" id="ARBA00022741"/>
    </source>
</evidence>